<dbReference type="Proteomes" id="UP000219813">
    <property type="component" value="Unassembled WGS sequence"/>
</dbReference>
<dbReference type="GeneID" id="39865986"/>
<dbReference type="EMBL" id="FLRL01000019">
    <property type="protein sequence ID" value="SBT85701.1"/>
    <property type="molecule type" value="Genomic_DNA"/>
</dbReference>
<keyword evidence="1" id="KW-0812">Transmembrane</keyword>
<dbReference type="KEGG" id="pmal:PMUG01_00052400"/>
<evidence type="ECO:0000313" key="2">
    <source>
        <dbReference type="EMBL" id="SBT85701.1"/>
    </source>
</evidence>
<evidence type="ECO:0000313" key="3">
    <source>
        <dbReference type="Proteomes" id="UP000219813"/>
    </source>
</evidence>
<evidence type="ECO:0000256" key="1">
    <source>
        <dbReference type="SAM" id="Phobius"/>
    </source>
</evidence>
<keyword evidence="3" id="KW-1185">Reference proteome</keyword>
<protein>
    <recommendedName>
        <fullName evidence="4">Pv-fam-d protein</fullName>
    </recommendedName>
</protein>
<evidence type="ECO:0008006" key="4">
    <source>
        <dbReference type="Google" id="ProtNLM"/>
    </source>
</evidence>
<feature type="transmembrane region" description="Helical" evidence="1">
    <location>
        <begin position="233"/>
        <end position="255"/>
    </location>
</feature>
<reference evidence="2 3" key="1">
    <citation type="submission" date="2016-06" db="EMBL/GenBank/DDBJ databases">
        <authorList>
            <consortium name="Pathogen Informatics"/>
        </authorList>
    </citation>
    <scope>NUCLEOTIDE SEQUENCE [LARGE SCALE GENOMIC DNA]</scope>
</reference>
<dbReference type="AlphaFoldDB" id="A0A1D3JHE6"/>
<feature type="transmembrane region" description="Helical" evidence="1">
    <location>
        <begin position="261"/>
        <end position="282"/>
    </location>
</feature>
<gene>
    <name evidence="2" type="primary">PmUG01_00052400</name>
    <name evidence="2" type="ORF">PMUG01_00052400</name>
</gene>
<organism evidence="2 3">
    <name type="scientific">Plasmodium malariae</name>
    <dbReference type="NCBI Taxonomy" id="5858"/>
    <lineage>
        <taxon>Eukaryota</taxon>
        <taxon>Sar</taxon>
        <taxon>Alveolata</taxon>
        <taxon>Apicomplexa</taxon>
        <taxon>Aconoidasida</taxon>
        <taxon>Haemosporida</taxon>
        <taxon>Plasmodiidae</taxon>
        <taxon>Plasmodium</taxon>
        <taxon>Plasmodium (Plasmodium)</taxon>
    </lineage>
</organism>
<dbReference type="RefSeq" id="XP_028859055.1">
    <property type="nucleotide sequence ID" value="XM_029004300.1"/>
</dbReference>
<accession>A0A1D3JHE6</accession>
<dbReference type="OrthoDB" id="380619at2759"/>
<keyword evidence="1" id="KW-0472">Membrane</keyword>
<name>A0A1D3JHE6_PLAMA</name>
<proteinExistence type="predicted"/>
<sequence length="288" mass="33499">MVQTTIYLSFPNIFIFTILVWICQNSYESNNSGKTCHKKTNLNNAPNARVSRILIGETDVNFQQKYLTLKEKAMHLLDEDDDHFANKLNALIQNFGLQENYKKGVYNNSFQKPSNSLKYRDNSKKSHYDSMTFDSDLESLSDLSTYDDTEETSQDSLYYDSSIDNIHHKTGSGKLNEKRIPMKNYEQIEPKKTSSISYRLKKFDKNYENKVAKLLNTKYDSLHKISHKSTVSLFKIILPVIKPILVSIAMIFTFMMMQNTYGIFLSILVFIFCIAYVTYKYFKLNGLK</sequence>
<feature type="transmembrane region" description="Helical" evidence="1">
    <location>
        <begin position="6"/>
        <end position="23"/>
    </location>
</feature>
<dbReference type="VEuPathDB" id="PlasmoDB:PmUG01_00052400"/>
<keyword evidence="1" id="KW-1133">Transmembrane helix</keyword>